<dbReference type="OMA" id="KKNCHAQ"/>
<reference evidence="1" key="2">
    <citation type="submission" date="2025-09" db="UniProtKB">
        <authorList>
            <consortium name="Ensembl"/>
        </authorList>
    </citation>
    <scope>IDENTIFICATION</scope>
</reference>
<keyword evidence="2" id="KW-1185">Reference proteome</keyword>
<dbReference type="AlphaFoldDB" id="A0A8C7E0V7"/>
<dbReference type="GeneTree" id="ENSGT01150000290206"/>
<evidence type="ECO:0000313" key="1">
    <source>
        <dbReference type="Ensembl" id="ENSNNAP00000016300.1"/>
    </source>
</evidence>
<sequence length="88" mass="10546">MNITRNRRRPMLNNAGRDIIRAKSRVRMPFAPLINRRTRPILANRMTLKRVGDTKYFSIISERTSPERQENIFLRISQNTTPIFKNRY</sequence>
<organism evidence="1 2">
    <name type="scientific">Naja naja</name>
    <name type="common">Indian cobra</name>
    <dbReference type="NCBI Taxonomy" id="35670"/>
    <lineage>
        <taxon>Eukaryota</taxon>
        <taxon>Metazoa</taxon>
        <taxon>Chordata</taxon>
        <taxon>Craniata</taxon>
        <taxon>Vertebrata</taxon>
        <taxon>Euteleostomi</taxon>
        <taxon>Lepidosauria</taxon>
        <taxon>Squamata</taxon>
        <taxon>Bifurcata</taxon>
        <taxon>Unidentata</taxon>
        <taxon>Episquamata</taxon>
        <taxon>Toxicofera</taxon>
        <taxon>Serpentes</taxon>
        <taxon>Colubroidea</taxon>
        <taxon>Elapidae</taxon>
        <taxon>Elapinae</taxon>
        <taxon>Naja</taxon>
    </lineage>
</organism>
<dbReference type="OrthoDB" id="9344190at2759"/>
<evidence type="ECO:0000313" key="2">
    <source>
        <dbReference type="Proteomes" id="UP000694559"/>
    </source>
</evidence>
<name>A0A8C7E0V7_NAJNA</name>
<accession>A0A8C7E0V7</accession>
<dbReference type="Ensembl" id="ENSNNAT00000017101.1">
    <property type="protein sequence ID" value="ENSNNAP00000016300.1"/>
    <property type="gene ID" value="ENSNNAG00000010992.1"/>
</dbReference>
<dbReference type="Proteomes" id="UP000694559">
    <property type="component" value="Unplaced"/>
</dbReference>
<protein>
    <submittedName>
        <fullName evidence="1">Uncharacterized protein</fullName>
    </submittedName>
</protein>
<proteinExistence type="predicted"/>
<reference evidence="1" key="1">
    <citation type="submission" date="2025-08" db="UniProtKB">
        <authorList>
            <consortium name="Ensembl"/>
        </authorList>
    </citation>
    <scope>IDENTIFICATION</scope>
</reference>